<dbReference type="InterPro" id="IPR013785">
    <property type="entry name" value="Aldolase_TIM"/>
</dbReference>
<keyword evidence="3 5" id="KW-0378">Hydrolase</keyword>
<dbReference type="Gene3D" id="2.70.98.60">
    <property type="entry name" value="alpha-galactosidase from lactobacil brevis"/>
    <property type="match status" value="1"/>
</dbReference>
<comment type="similarity">
    <text evidence="5">Belongs to the glycosyl hydrolase.</text>
</comment>
<dbReference type="OrthoDB" id="9758822at2"/>
<dbReference type="PANTHER" id="PTHR43053:SF3">
    <property type="entry name" value="ALPHA-GALACTOSIDASE C-RELATED"/>
    <property type="match status" value="1"/>
</dbReference>
<protein>
    <recommendedName>
        <fullName evidence="2 5">Alpha-galactosidase</fullName>
        <ecNumber evidence="2 5">3.2.1.22</ecNumber>
    </recommendedName>
</protein>
<proteinExistence type="inferred from homology"/>
<feature type="domain" description="Glycosyl hydrolase family 36 C-terminal" evidence="7">
    <location>
        <begin position="616"/>
        <end position="693"/>
    </location>
</feature>
<dbReference type="PANTHER" id="PTHR43053">
    <property type="entry name" value="GLYCOSIDASE FAMILY 31"/>
    <property type="match status" value="1"/>
</dbReference>
<feature type="active site" description="Proton donor" evidence="6">
    <location>
        <position position="512"/>
    </location>
</feature>
<evidence type="ECO:0000256" key="6">
    <source>
        <dbReference type="PIRSR" id="PIRSR005536-1"/>
    </source>
</evidence>
<evidence type="ECO:0000259" key="7">
    <source>
        <dbReference type="Pfam" id="PF16874"/>
    </source>
</evidence>
<evidence type="ECO:0000256" key="1">
    <source>
        <dbReference type="ARBA" id="ARBA00001255"/>
    </source>
</evidence>
<dbReference type="PRINTS" id="PR00743">
    <property type="entry name" value="GLHYDRLASE36"/>
</dbReference>
<dbReference type="InterPro" id="IPR017853">
    <property type="entry name" value="GH"/>
</dbReference>
<dbReference type="Pfam" id="PF16875">
    <property type="entry name" value="Glyco_hydro_36N"/>
    <property type="match status" value="1"/>
</dbReference>
<sequence length="710" mass="76930">MQDGAQVLHLRNGGTSLVLDLSAAGMPAFVHWGADLGDLSDSELAGLVSASLVQRVSGGLDHPARLSILPSEAYGWQGSPGLVGSRAGRDFSPAFVTTAVETDAASVVVSGLDPAAGLELNAELSLDGSGTLLQRLRVRNAGEDDYELERLSATLPLPSSAREILDTSGRHLRERMPQRHPFVMGSHVRESRKGRPGADSTLFLTVGTPGFGFERGLVHGAHLAWSGNHRMLVERQVTGAAILQGGELLAPGEVRLKPGESYLSPPLIASWGDGLNAFTARLHAHVRARPSHPRSPRPVTLNTWEAVYFAHDLDGLRDLASVGARVGVERFVLDDGWFRGRRDDRAGLGDWFVDEAIWPHGLDPLIEHVHGLDMQFGLWVEPEMVNDDSDLARAHPEWVLQTGDRMPIEGRQQQVLDLSHAGAYAYVRERMLALLADHSIDYLKWDHNRDLIDAGSTITGRAAVHDNVEALYRLLDDLKAAHPGLEIESCASGGARVDLGILAHTDRIWTSDCIDPLERLPIQKYTGVVVPYELMGAHVGGTVSHSTGRTSTLPLRSATALFGHFGIESDLRTFSEPELDALAAWVGYHQRHRAMFHTGTAVHAELDDDTGDLRGVVAEDLSRAVFVFTQVRSSDTYPPAPLRFPGLDDDIVYRVGIPVEPASDPIAGQSALEWAQSGVELSGRVLRTVGVAAPVLFPQHCIVIEMAAID</sequence>
<dbReference type="Pfam" id="PF16874">
    <property type="entry name" value="Glyco_hydro_36C"/>
    <property type="match status" value="1"/>
</dbReference>
<evidence type="ECO:0000313" key="10">
    <source>
        <dbReference type="Proteomes" id="UP000307380"/>
    </source>
</evidence>
<dbReference type="PROSITE" id="PS00512">
    <property type="entry name" value="ALPHA_GALACTOSIDASE"/>
    <property type="match status" value="1"/>
</dbReference>
<dbReference type="EC" id="3.2.1.22" evidence="2 5"/>
<dbReference type="Gene3D" id="3.20.20.70">
    <property type="entry name" value="Aldolase class I"/>
    <property type="match status" value="1"/>
</dbReference>
<dbReference type="InterPro" id="IPR050985">
    <property type="entry name" value="Alpha-glycosidase_related"/>
</dbReference>
<dbReference type="InterPro" id="IPR038417">
    <property type="entry name" value="Alpga-gal_N_sf"/>
</dbReference>
<feature type="domain" description="Glycosyl hydrolase family 36 N-terminal" evidence="8">
    <location>
        <begin position="25"/>
        <end position="257"/>
    </location>
</feature>
<evidence type="ECO:0000256" key="3">
    <source>
        <dbReference type="ARBA" id="ARBA00022801"/>
    </source>
</evidence>
<evidence type="ECO:0000256" key="2">
    <source>
        <dbReference type="ARBA" id="ARBA00012755"/>
    </source>
</evidence>
<dbReference type="InterPro" id="IPR031705">
    <property type="entry name" value="Glyco_hydro_36_C"/>
</dbReference>
<reference evidence="9 10" key="1">
    <citation type="submission" date="2019-04" db="EMBL/GenBank/DDBJ databases">
        <authorList>
            <person name="Jiang L."/>
        </authorList>
    </citation>
    <scope>NUCLEOTIDE SEQUENCE [LARGE SCALE GENOMIC DNA]</scope>
    <source>
        <strain evidence="9 10">YIM 131861</strain>
    </source>
</reference>
<organism evidence="9 10">
    <name type="scientific">Orlajensenia flava</name>
    <dbReference type="NCBI Taxonomy" id="2565934"/>
    <lineage>
        <taxon>Bacteria</taxon>
        <taxon>Bacillati</taxon>
        <taxon>Actinomycetota</taxon>
        <taxon>Actinomycetes</taxon>
        <taxon>Micrococcales</taxon>
        <taxon>Microbacteriaceae</taxon>
        <taxon>Orlajensenia</taxon>
    </lineage>
</organism>
<evidence type="ECO:0000256" key="5">
    <source>
        <dbReference type="PIRNR" id="PIRNR005536"/>
    </source>
</evidence>
<gene>
    <name evidence="9" type="ORF">E6C70_12940</name>
</gene>
<dbReference type="PIRSF" id="PIRSF005536">
    <property type="entry name" value="Agal"/>
    <property type="match status" value="1"/>
</dbReference>
<dbReference type="SUPFAM" id="SSF51445">
    <property type="entry name" value="(Trans)glycosidases"/>
    <property type="match status" value="1"/>
</dbReference>
<dbReference type="Proteomes" id="UP000307380">
    <property type="component" value="Unassembled WGS sequence"/>
</dbReference>
<dbReference type="AlphaFoldDB" id="A0A4S4FQ67"/>
<evidence type="ECO:0000259" key="8">
    <source>
        <dbReference type="Pfam" id="PF16875"/>
    </source>
</evidence>
<dbReference type="FunFam" id="3.20.20.70:FF:000118">
    <property type="entry name" value="Alpha-galactosidase"/>
    <property type="match status" value="1"/>
</dbReference>
<dbReference type="CDD" id="cd14791">
    <property type="entry name" value="GH36"/>
    <property type="match status" value="1"/>
</dbReference>
<name>A0A4S4FQ67_9MICO</name>
<dbReference type="GO" id="GO:0004557">
    <property type="term" value="F:alpha-galactosidase activity"/>
    <property type="evidence" value="ECO:0007669"/>
    <property type="project" value="UniProtKB-UniRule"/>
</dbReference>
<dbReference type="GO" id="GO:0016052">
    <property type="term" value="P:carbohydrate catabolic process"/>
    <property type="evidence" value="ECO:0007669"/>
    <property type="project" value="InterPro"/>
</dbReference>
<evidence type="ECO:0000256" key="4">
    <source>
        <dbReference type="ARBA" id="ARBA00023295"/>
    </source>
</evidence>
<feature type="active site" description="Nucleophile" evidence="6">
    <location>
        <position position="446"/>
    </location>
</feature>
<dbReference type="InterPro" id="IPR031704">
    <property type="entry name" value="Glyco_hydro_36_N"/>
</dbReference>
<comment type="caution">
    <text evidence="9">The sequence shown here is derived from an EMBL/GenBank/DDBJ whole genome shotgun (WGS) entry which is preliminary data.</text>
</comment>
<dbReference type="Pfam" id="PF02065">
    <property type="entry name" value="Melibiase"/>
    <property type="match status" value="1"/>
</dbReference>
<accession>A0A4S4FQ67</accession>
<evidence type="ECO:0000313" key="9">
    <source>
        <dbReference type="EMBL" id="THG32699.1"/>
    </source>
</evidence>
<keyword evidence="4 5" id="KW-0326">Glycosidase</keyword>
<dbReference type="InterPro" id="IPR000111">
    <property type="entry name" value="Glyco_hydro_27/36_CS"/>
</dbReference>
<dbReference type="EMBL" id="SSSN01000009">
    <property type="protein sequence ID" value="THG32699.1"/>
    <property type="molecule type" value="Genomic_DNA"/>
</dbReference>
<comment type="catalytic activity">
    <reaction evidence="1 5">
        <text>Hydrolysis of terminal, non-reducing alpha-D-galactose residues in alpha-D-galactosides, including galactose oligosaccharides, galactomannans and galactolipids.</text>
        <dbReference type="EC" id="3.2.1.22"/>
    </reaction>
</comment>
<dbReference type="InterPro" id="IPR002252">
    <property type="entry name" value="Glyco_hydro_36"/>
</dbReference>
<keyword evidence="10" id="KW-1185">Reference proteome</keyword>